<proteinExistence type="predicted"/>
<evidence type="ECO:0000256" key="1">
    <source>
        <dbReference type="SAM" id="SignalP"/>
    </source>
</evidence>
<dbReference type="Gene3D" id="1.50.10.20">
    <property type="match status" value="1"/>
</dbReference>
<keyword evidence="3" id="KW-1185">Reference proteome</keyword>
<keyword evidence="2" id="KW-0456">Lyase</keyword>
<protein>
    <submittedName>
        <fullName evidence="2">Pectate lyase</fullName>
    </submittedName>
</protein>
<dbReference type="EMBL" id="CP001681">
    <property type="protein sequence ID" value="ACU03377.1"/>
    <property type="molecule type" value="Genomic_DNA"/>
</dbReference>
<keyword evidence="1" id="KW-0732">Signal</keyword>
<dbReference type="SUPFAM" id="SSF81853">
    <property type="entry name" value="Family 10 polysaccharide lyase"/>
    <property type="match status" value="1"/>
</dbReference>
<dbReference type="AlphaFoldDB" id="C6Y3U8"/>
<dbReference type="NCBIfam" id="TIGR02474">
    <property type="entry name" value="pec_lyase"/>
    <property type="match status" value="1"/>
</dbReference>
<feature type="chain" id="PRO_5002974656" evidence="1">
    <location>
        <begin position="26"/>
        <end position="354"/>
    </location>
</feature>
<accession>C6Y3U8</accession>
<dbReference type="KEGG" id="phe:Phep_1159"/>
<gene>
    <name evidence="2" type="ordered locus">Phep_1159</name>
</gene>
<dbReference type="Pfam" id="PF09492">
    <property type="entry name" value="Pec_lyase"/>
    <property type="match status" value="1"/>
</dbReference>
<reference evidence="2 3" key="1">
    <citation type="journal article" date="2009" name="Stand. Genomic Sci.">
        <title>Complete genome sequence of Pedobacter heparinus type strain (HIM 762-3).</title>
        <authorList>
            <person name="Han C."/>
            <person name="Spring S."/>
            <person name="Lapidus A."/>
            <person name="Del Rio T.G."/>
            <person name="Tice H."/>
            <person name="Copeland A."/>
            <person name="Cheng J.F."/>
            <person name="Lucas S."/>
            <person name="Chen F."/>
            <person name="Nolan M."/>
            <person name="Bruce D."/>
            <person name="Goodwin L."/>
            <person name="Pitluck S."/>
            <person name="Ivanova N."/>
            <person name="Mavromatis K."/>
            <person name="Mikhailova N."/>
            <person name="Pati A."/>
            <person name="Chen A."/>
            <person name="Palaniappan K."/>
            <person name="Land M."/>
            <person name="Hauser L."/>
            <person name="Chang Y.J."/>
            <person name="Jeffries C.C."/>
            <person name="Saunders E."/>
            <person name="Chertkov O."/>
            <person name="Brettin T."/>
            <person name="Goker M."/>
            <person name="Rohde M."/>
            <person name="Bristow J."/>
            <person name="Eisen J.A."/>
            <person name="Markowitz V."/>
            <person name="Hugenholtz P."/>
            <person name="Kyrpides N.C."/>
            <person name="Klenk H.P."/>
            <person name="Detter J.C."/>
        </authorList>
    </citation>
    <scope>NUCLEOTIDE SEQUENCE [LARGE SCALE GENOMIC DNA]</scope>
    <source>
        <strain evidence="3">ATCC 13125 / DSM 2366 / CIP 104194 / JCM 7457 / NBRC 12017 / NCIMB 9290 / NRRL B-14731 / HIM 762-3</strain>
    </source>
</reference>
<dbReference type="RefSeq" id="WP_012781321.1">
    <property type="nucleotide sequence ID" value="NC_013061.1"/>
</dbReference>
<dbReference type="STRING" id="485917.Phep_1159"/>
<dbReference type="Proteomes" id="UP000000852">
    <property type="component" value="Chromosome"/>
</dbReference>
<name>C6Y3U8_PEDHD</name>
<dbReference type="HOGENOM" id="CLU_053823_0_0_10"/>
<dbReference type="CAZy" id="PL10">
    <property type="family name" value="Polysaccharide Lyase Family 10"/>
</dbReference>
<feature type="signal peptide" evidence="1">
    <location>
        <begin position="1"/>
        <end position="25"/>
    </location>
</feature>
<dbReference type="InterPro" id="IPR012669">
    <property type="entry name" value="Pectate_lyase"/>
</dbReference>
<dbReference type="eggNOG" id="COG2755">
    <property type="taxonomic scope" value="Bacteria"/>
</dbReference>
<sequence length="354" mass="39816">MSERMIKTVLICLLNAGFTCLSARAQVAAKTDHSTDPAAENMLVYQRSVGGWPKAVGKVITDQLYNKVLSDAEKSLIRADSMHNDATIDNKATSKELRYLATAYKHTQNPAYLKAVEKGVNYLLNAQYDNGGWAQYHPDHSLYRGQITYNDNAMVNVLNIMQDIAEGKNNFDQLPAAFRPKAENAVKKGISCILKTQVRVNGKLTVWAAQYDEHTLKPAKARAFELASLSAMESVGIAEFLMRIKNPGAEIKDALSAAMAWFERSKITDHDFVFIEDAKQPKGKDRIFIEKPGSVLWARFYDIDTNEPIFVGRDSLPKKTVAEIEQERRIGYAWYGNWASNLLQKKYPAWLKSL</sequence>
<organism evidence="2 3">
    <name type="scientific">Pedobacter heparinus (strain ATCC 13125 / DSM 2366 / CIP 104194 / JCM 7457 / NBRC 12017 / NCIMB 9290 / NRRL B-14731 / HIM 762-3)</name>
    <dbReference type="NCBI Taxonomy" id="485917"/>
    <lineage>
        <taxon>Bacteria</taxon>
        <taxon>Pseudomonadati</taxon>
        <taxon>Bacteroidota</taxon>
        <taxon>Sphingobacteriia</taxon>
        <taxon>Sphingobacteriales</taxon>
        <taxon>Sphingobacteriaceae</taxon>
        <taxon>Pedobacter</taxon>
    </lineage>
</organism>
<evidence type="ECO:0000313" key="3">
    <source>
        <dbReference type="Proteomes" id="UP000000852"/>
    </source>
</evidence>
<dbReference type="GO" id="GO:0016829">
    <property type="term" value="F:lyase activity"/>
    <property type="evidence" value="ECO:0007669"/>
    <property type="project" value="UniProtKB-KW"/>
</dbReference>
<evidence type="ECO:0000313" key="2">
    <source>
        <dbReference type="EMBL" id="ACU03377.1"/>
    </source>
</evidence>